<reference evidence="1 2" key="1">
    <citation type="submission" date="2021-06" db="EMBL/GenBank/DDBJ databases">
        <title>Caerostris extrusa draft genome.</title>
        <authorList>
            <person name="Kono N."/>
            <person name="Arakawa K."/>
        </authorList>
    </citation>
    <scope>NUCLEOTIDE SEQUENCE [LARGE SCALE GENOMIC DNA]</scope>
</reference>
<evidence type="ECO:0000313" key="1">
    <source>
        <dbReference type="EMBL" id="GIY13897.1"/>
    </source>
</evidence>
<name>A0AAV4QXB8_CAEEX</name>
<keyword evidence="2" id="KW-1185">Reference proteome</keyword>
<accession>A0AAV4QXB8</accession>
<proteinExistence type="predicted"/>
<dbReference type="EMBL" id="BPLR01007014">
    <property type="protein sequence ID" value="GIY13897.1"/>
    <property type="molecule type" value="Genomic_DNA"/>
</dbReference>
<evidence type="ECO:0000313" key="2">
    <source>
        <dbReference type="Proteomes" id="UP001054945"/>
    </source>
</evidence>
<organism evidence="1 2">
    <name type="scientific">Caerostris extrusa</name>
    <name type="common">Bark spider</name>
    <name type="synonym">Caerostris bankana</name>
    <dbReference type="NCBI Taxonomy" id="172846"/>
    <lineage>
        <taxon>Eukaryota</taxon>
        <taxon>Metazoa</taxon>
        <taxon>Ecdysozoa</taxon>
        <taxon>Arthropoda</taxon>
        <taxon>Chelicerata</taxon>
        <taxon>Arachnida</taxon>
        <taxon>Araneae</taxon>
        <taxon>Araneomorphae</taxon>
        <taxon>Entelegynae</taxon>
        <taxon>Araneoidea</taxon>
        <taxon>Araneidae</taxon>
        <taxon>Caerostris</taxon>
    </lineage>
</organism>
<comment type="caution">
    <text evidence="1">The sequence shown here is derived from an EMBL/GenBank/DDBJ whole genome shotgun (WGS) entry which is preliminary data.</text>
</comment>
<protein>
    <submittedName>
        <fullName evidence="1">Uncharacterized protein</fullName>
    </submittedName>
</protein>
<feature type="non-terminal residue" evidence="1">
    <location>
        <position position="1"/>
    </location>
</feature>
<sequence>VCNRTHKWIRISDSNCIISSCLKTVTAVNRVSRIESRTVIAYVQKLDISKNSVCSSARKWIRISVSNCRRTKSRHVLKQTAVEPISGFDSRSVIAYVRKLDMSENSDCKVPLKWIRISDNSRISA</sequence>
<gene>
    <name evidence="1" type="ORF">CEXT_729721</name>
</gene>
<dbReference type="Proteomes" id="UP001054945">
    <property type="component" value="Unassembled WGS sequence"/>
</dbReference>
<dbReference type="AlphaFoldDB" id="A0AAV4QXB8"/>